<evidence type="ECO:0000313" key="7">
    <source>
        <dbReference type="Proteomes" id="UP000006073"/>
    </source>
</evidence>
<evidence type="ECO:0000256" key="2">
    <source>
        <dbReference type="ARBA" id="ARBA00022803"/>
    </source>
</evidence>
<keyword evidence="7" id="KW-1185">Reference proteome</keyword>
<dbReference type="Pfam" id="PF14559">
    <property type="entry name" value="TPR_19"/>
    <property type="match status" value="1"/>
</dbReference>
<dbReference type="Gene3D" id="1.25.40.10">
    <property type="entry name" value="Tetratricopeptide repeat domain"/>
    <property type="match status" value="1"/>
</dbReference>
<name>S2E630_INDAL</name>
<dbReference type="PROSITE" id="PS50005">
    <property type="entry name" value="TPR"/>
    <property type="match status" value="1"/>
</dbReference>
<dbReference type="SUPFAM" id="SSF48452">
    <property type="entry name" value="TPR-like"/>
    <property type="match status" value="1"/>
</dbReference>
<accession>S2E630</accession>
<comment type="caution">
    <text evidence="6">The sequence shown here is derived from an EMBL/GenBank/DDBJ whole genome shotgun (WGS) entry which is preliminary data.</text>
</comment>
<dbReference type="InterPro" id="IPR019734">
    <property type="entry name" value="TPR_rpt"/>
</dbReference>
<dbReference type="Proteomes" id="UP000006073">
    <property type="component" value="Unassembled WGS sequence"/>
</dbReference>
<protein>
    <recommendedName>
        <fullName evidence="5">YaiO beta-barrel domain-containing protein</fullName>
    </recommendedName>
</protein>
<dbReference type="InterPro" id="IPR011990">
    <property type="entry name" value="TPR-like_helical_dom_sf"/>
</dbReference>
<proteinExistence type="predicted"/>
<evidence type="ECO:0000256" key="3">
    <source>
        <dbReference type="PROSITE-ProRule" id="PRU00339"/>
    </source>
</evidence>
<keyword evidence="1" id="KW-0677">Repeat</keyword>
<dbReference type="RefSeq" id="WP_016254902.1">
    <property type="nucleotide sequence ID" value="NZ_ALWO02000028.1"/>
</dbReference>
<keyword evidence="2 3" id="KW-0802">TPR repeat</keyword>
<feature type="chain" id="PRO_5004508120" description="YaiO beta-barrel domain-containing protein" evidence="4">
    <location>
        <begin position="25"/>
        <end position="412"/>
    </location>
</feature>
<dbReference type="InterPro" id="IPR030887">
    <property type="entry name" value="Beta-barrel_YaiO"/>
</dbReference>
<feature type="domain" description="YaiO beta-barrel" evidence="5">
    <location>
        <begin position="183"/>
        <end position="353"/>
    </location>
</feature>
<evidence type="ECO:0000313" key="6">
    <source>
        <dbReference type="EMBL" id="EOZ97733.1"/>
    </source>
</evidence>
<evidence type="ECO:0000256" key="1">
    <source>
        <dbReference type="ARBA" id="ARBA00022737"/>
    </source>
</evidence>
<dbReference type="PANTHER" id="PTHR44943">
    <property type="entry name" value="CELLULOSE SYNTHASE OPERON PROTEIN C"/>
    <property type="match status" value="1"/>
</dbReference>
<feature type="repeat" description="TPR" evidence="3">
    <location>
        <begin position="64"/>
        <end position="97"/>
    </location>
</feature>
<dbReference type="OrthoDB" id="742239at2"/>
<dbReference type="Pfam" id="PF19413">
    <property type="entry name" value="YaiO"/>
    <property type="match status" value="1"/>
</dbReference>
<dbReference type="AlphaFoldDB" id="S2E630"/>
<dbReference type="NCBIfam" id="TIGR04390">
    <property type="entry name" value="OMP_YaiO_dom"/>
    <property type="match status" value="1"/>
</dbReference>
<reference evidence="6 7" key="1">
    <citation type="journal article" date="2013" name="Genome Announc.">
        <title>Draft Genome Sequence of Indibacter alkaliphilus Strain LW1T, Isolated from Lonar Lake, a Haloalkaline Lake in the Buldana District of Maharashtra, India.</title>
        <authorList>
            <person name="Singh A."/>
            <person name="Kumar Jangir P."/>
            <person name="Sharma R."/>
            <person name="Singh A."/>
            <person name="Kumar Pinnaka A."/>
            <person name="Shivaji S."/>
        </authorList>
    </citation>
    <scope>NUCLEOTIDE SEQUENCE [LARGE SCALE GENOMIC DNA]</scope>
    <source>
        <strain evidence="7">CCUG 57479 / KCTC 22604 / LW1</strain>
    </source>
</reference>
<sequence>MKKWQHKSLLILVLLSLVGVEAKAQESYDPDAKFFEARKLILDGKRDEGRKIAKMVLEKYPNYSDFHILIGRSYSWDGKYDSASYYLDQAITISPQYEDAYLAYIDNLFYAEDYDKAREIIDLGLEKIGPVSNNLSYRLSRYHYYTEDYKEALKIANELFSKNAKIDGLLNYIRAVQRWTRINAVGATYDFDSFRGALTPWNTYSVYGRTRTNLTGSIIGRITHSNRFDGSGTQYEVDAFPSLGENSYGYINLGVSNAFFFPSFRFGGSVFWNLKKAWEIEGGYRLLMFTENTHIYTGSLGKYTGNWWINLRLNYIPGQDGSSTSGNLQARYYFKGPEDFFSAQFSTGVSPDEENRDFQSQLLNSYRLRLGYQHLWTDRWMGFGFVGYSQDQISSNVFRNNLNVSIGTEFRF</sequence>
<dbReference type="PANTHER" id="PTHR44943:SF8">
    <property type="entry name" value="TPR REPEAT-CONTAINING PROTEIN MJ0263"/>
    <property type="match status" value="1"/>
</dbReference>
<dbReference type="EMBL" id="ALWO02000028">
    <property type="protein sequence ID" value="EOZ97733.1"/>
    <property type="molecule type" value="Genomic_DNA"/>
</dbReference>
<evidence type="ECO:0000259" key="5">
    <source>
        <dbReference type="Pfam" id="PF19413"/>
    </source>
</evidence>
<gene>
    <name evidence="6" type="ORF">A33Q_1706</name>
</gene>
<dbReference type="eggNOG" id="COG0457">
    <property type="taxonomic scope" value="Bacteria"/>
</dbReference>
<organism evidence="6 7">
    <name type="scientific">Indibacter alkaliphilus (strain CCUG 57479 / KCTC 22604 / LW1)</name>
    <dbReference type="NCBI Taxonomy" id="1189612"/>
    <lineage>
        <taxon>Bacteria</taxon>
        <taxon>Pseudomonadati</taxon>
        <taxon>Bacteroidota</taxon>
        <taxon>Cytophagia</taxon>
        <taxon>Cytophagales</taxon>
        <taxon>Cyclobacteriaceae</taxon>
    </lineage>
</organism>
<dbReference type="InterPro" id="IPR051685">
    <property type="entry name" value="Ycf3/AcsC/BcsC/TPR_MFPF"/>
</dbReference>
<dbReference type="STRING" id="1189612.A33Q_1706"/>
<keyword evidence="4" id="KW-0732">Signal</keyword>
<evidence type="ECO:0000256" key="4">
    <source>
        <dbReference type="SAM" id="SignalP"/>
    </source>
</evidence>
<feature type="signal peptide" evidence="4">
    <location>
        <begin position="1"/>
        <end position="24"/>
    </location>
</feature>